<comment type="caution">
    <text evidence="2">The sequence shown here is derived from an EMBL/GenBank/DDBJ whole genome shotgun (WGS) entry which is preliminary data.</text>
</comment>
<keyword evidence="1" id="KW-0812">Transmembrane</keyword>
<organism evidence="2 3">
    <name type="scientific">Gymnopilus junonius</name>
    <name type="common">Spectacular rustgill mushroom</name>
    <name type="synonym">Gymnopilus spectabilis subsp. junonius</name>
    <dbReference type="NCBI Taxonomy" id="109634"/>
    <lineage>
        <taxon>Eukaryota</taxon>
        <taxon>Fungi</taxon>
        <taxon>Dikarya</taxon>
        <taxon>Basidiomycota</taxon>
        <taxon>Agaricomycotina</taxon>
        <taxon>Agaricomycetes</taxon>
        <taxon>Agaricomycetidae</taxon>
        <taxon>Agaricales</taxon>
        <taxon>Agaricineae</taxon>
        <taxon>Hymenogastraceae</taxon>
        <taxon>Gymnopilus</taxon>
    </lineage>
</organism>
<feature type="transmembrane region" description="Helical" evidence="1">
    <location>
        <begin position="106"/>
        <end position="124"/>
    </location>
</feature>
<evidence type="ECO:0000256" key="1">
    <source>
        <dbReference type="SAM" id="Phobius"/>
    </source>
</evidence>
<evidence type="ECO:0000313" key="3">
    <source>
        <dbReference type="Proteomes" id="UP000724874"/>
    </source>
</evidence>
<sequence>MCLVWNVFLSLYATCSNYVRPPSFSFPIFILFHVYKPPCLITLSPVTVAAHLCSSLCHLLFYLLSSTTLLPPHFLVFPRLIILAEHYNAITAFVRPCHSRYKPYDPCLHLSLFIYLFHLYYYFFSIGSPSFSLSYNSKLGYRFSDSFTHKSLNSNSCPKSHLSTLHFLFKYPRLPCCAGYIVQSLSCLYMYYA</sequence>
<keyword evidence="1" id="KW-1133">Transmembrane helix</keyword>
<accession>A0A9P5NMC7</accession>
<dbReference type="Proteomes" id="UP000724874">
    <property type="component" value="Unassembled WGS sequence"/>
</dbReference>
<dbReference type="AlphaFoldDB" id="A0A9P5NMC7"/>
<keyword evidence="3" id="KW-1185">Reference proteome</keyword>
<gene>
    <name evidence="2" type="ORF">CPB84DRAFT_1779810</name>
</gene>
<evidence type="ECO:0000313" key="2">
    <source>
        <dbReference type="EMBL" id="KAF8899951.1"/>
    </source>
</evidence>
<protein>
    <submittedName>
        <fullName evidence="2">Uncharacterized protein</fullName>
    </submittedName>
</protein>
<keyword evidence="1" id="KW-0472">Membrane</keyword>
<proteinExistence type="predicted"/>
<dbReference type="EMBL" id="JADNYJ010000050">
    <property type="protein sequence ID" value="KAF8899951.1"/>
    <property type="molecule type" value="Genomic_DNA"/>
</dbReference>
<name>A0A9P5NMC7_GYMJU</name>
<reference evidence="2" key="1">
    <citation type="submission" date="2020-11" db="EMBL/GenBank/DDBJ databases">
        <authorList>
            <consortium name="DOE Joint Genome Institute"/>
            <person name="Ahrendt S."/>
            <person name="Riley R."/>
            <person name="Andreopoulos W."/>
            <person name="LaButti K."/>
            <person name="Pangilinan J."/>
            <person name="Ruiz-duenas F.J."/>
            <person name="Barrasa J.M."/>
            <person name="Sanchez-Garcia M."/>
            <person name="Camarero S."/>
            <person name="Miyauchi S."/>
            <person name="Serrano A."/>
            <person name="Linde D."/>
            <person name="Babiker R."/>
            <person name="Drula E."/>
            <person name="Ayuso-Fernandez I."/>
            <person name="Pacheco R."/>
            <person name="Padilla G."/>
            <person name="Ferreira P."/>
            <person name="Barriuso J."/>
            <person name="Kellner H."/>
            <person name="Castanera R."/>
            <person name="Alfaro M."/>
            <person name="Ramirez L."/>
            <person name="Pisabarro A.G."/>
            <person name="Kuo A."/>
            <person name="Tritt A."/>
            <person name="Lipzen A."/>
            <person name="He G."/>
            <person name="Yan M."/>
            <person name="Ng V."/>
            <person name="Cullen D."/>
            <person name="Martin F."/>
            <person name="Rosso M.-N."/>
            <person name="Henrissat B."/>
            <person name="Hibbett D."/>
            <person name="Martinez A.T."/>
            <person name="Grigoriev I.V."/>
        </authorList>
    </citation>
    <scope>NUCLEOTIDE SEQUENCE</scope>
    <source>
        <strain evidence="2">AH 44721</strain>
    </source>
</reference>